<dbReference type="InterPro" id="IPR002758">
    <property type="entry name" value="Cation_antiport_E"/>
</dbReference>
<evidence type="ECO:0000313" key="7">
    <source>
        <dbReference type="EMBL" id="RUO30305.1"/>
    </source>
</evidence>
<dbReference type="EMBL" id="PIPO01000006">
    <property type="protein sequence ID" value="RUO30305.1"/>
    <property type="molecule type" value="Genomic_DNA"/>
</dbReference>
<proteinExistence type="inferred from homology"/>
<dbReference type="Proteomes" id="UP000287823">
    <property type="component" value="Unassembled WGS sequence"/>
</dbReference>
<comment type="caution">
    <text evidence="7">The sequence shown here is derived from an EMBL/GenBank/DDBJ whole genome shotgun (WGS) entry which is preliminary data.</text>
</comment>
<evidence type="ECO:0000256" key="5">
    <source>
        <dbReference type="ARBA" id="ARBA00022989"/>
    </source>
</evidence>
<gene>
    <name evidence="7" type="ORF">CWE14_13105</name>
</gene>
<dbReference type="Pfam" id="PF01899">
    <property type="entry name" value="MNHE"/>
    <property type="match status" value="1"/>
</dbReference>
<dbReference type="GO" id="GO:0008324">
    <property type="term" value="F:monoatomic cation transmembrane transporter activity"/>
    <property type="evidence" value="ECO:0007669"/>
    <property type="project" value="InterPro"/>
</dbReference>
<evidence type="ECO:0000256" key="6">
    <source>
        <dbReference type="ARBA" id="ARBA00023136"/>
    </source>
</evidence>
<evidence type="ECO:0000256" key="2">
    <source>
        <dbReference type="ARBA" id="ARBA00006228"/>
    </source>
</evidence>
<dbReference type="GO" id="GO:0005886">
    <property type="term" value="C:plasma membrane"/>
    <property type="evidence" value="ECO:0007669"/>
    <property type="project" value="UniProtKB-SubCell"/>
</dbReference>
<evidence type="ECO:0000256" key="4">
    <source>
        <dbReference type="ARBA" id="ARBA00022692"/>
    </source>
</evidence>
<evidence type="ECO:0000313" key="8">
    <source>
        <dbReference type="Proteomes" id="UP000287823"/>
    </source>
</evidence>
<protein>
    <submittedName>
        <fullName evidence="7">Cation transporter</fullName>
    </submittedName>
</protein>
<keyword evidence="4" id="KW-0812">Transmembrane</keyword>
<keyword evidence="6" id="KW-0472">Membrane</keyword>
<reference evidence="7 8" key="1">
    <citation type="journal article" date="2011" name="Front. Microbiol.">
        <title>Genomic signatures of strain selection and enhancement in Bacillus atrophaeus var. globigii, a historical biowarfare simulant.</title>
        <authorList>
            <person name="Gibbons H.S."/>
            <person name="Broomall S.M."/>
            <person name="McNew L.A."/>
            <person name="Daligault H."/>
            <person name="Chapman C."/>
            <person name="Bruce D."/>
            <person name="Karavis M."/>
            <person name="Krepps M."/>
            <person name="McGregor P.A."/>
            <person name="Hong C."/>
            <person name="Park K.H."/>
            <person name="Akmal A."/>
            <person name="Feldman A."/>
            <person name="Lin J.S."/>
            <person name="Chang W.E."/>
            <person name="Higgs B.W."/>
            <person name="Demirev P."/>
            <person name="Lindquist J."/>
            <person name="Liem A."/>
            <person name="Fochler E."/>
            <person name="Read T.D."/>
            <person name="Tapia R."/>
            <person name="Johnson S."/>
            <person name="Bishop-Lilly K.A."/>
            <person name="Detter C."/>
            <person name="Han C."/>
            <person name="Sozhamannan S."/>
            <person name="Rosenzweig C.N."/>
            <person name="Skowronski E.W."/>
        </authorList>
    </citation>
    <scope>NUCLEOTIDE SEQUENCE [LARGE SCALE GENOMIC DNA]</scope>
    <source>
        <strain evidence="7 8">Y4G10-17</strain>
    </source>
</reference>
<dbReference type="AlphaFoldDB" id="A0A432WD29"/>
<comment type="similarity">
    <text evidence="2">Belongs to the CPA3 antiporters (TC 2.A.63) subunit E family.</text>
</comment>
<evidence type="ECO:0000256" key="3">
    <source>
        <dbReference type="ARBA" id="ARBA00022475"/>
    </source>
</evidence>
<dbReference type="RefSeq" id="WP_126799788.1">
    <property type="nucleotide sequence ID" value="NZ_PIPO01000006.1"/>
</dbReference>
<keyword evidence="5" id="KW-1133">Transmembrane helix</keyword>
<evidence type="ECO:0000256" key="1">
    <source>
        <dbReference type="ARBA" id="ARBA00004651"/>
    </source>
</evidence>
<keyword evidence="8" id="KW-1185">Reference proteome</keyword>
<name>A0A432WD29_9GAMM</name>
<accession>A0A432WD29</accession>
<dbReference type="PANTHER" id="PTHR34584:SF1">
    <property type="entry name" value="NA(+)_H(+) ANTIPORTER SUBUNIT E1"/>
    <property type="match status" value="1"/>
</dbReference>
<sequence>MHFFVSVLLTSSLWWILTEGAQAWWIGGPAVLLASYVATRLHHTDSQRINWLQVPLFALFFLAQSLKAGVDVAVRTLRIRPAINPGTLYYRTSLPPGTARYLFGSIVGLFPGTLCTDFDHDQVILHVLDTNADIAMDCRKLERRIARLFSLPPTPVPPTSRNKETQS</sequence>
<organism evidence="7 8">
    <name type="scientific">Aliidiomarina soli</name>
    <dbReference type="NCBI Taxonomy" id="1928574"/>
    <lineage>
        <taxon>Bacteria</taxon>
        <taxon>Pseudomonadati</taxon>
        <taxon>Pseudomonadota</taxon>
        <taxon>Gammaproteobacteria</taxon>
        <taxon>Alteromonadales</taxon>
        <taxon>Idiomarinaceae</taxon>
        <taxon>Aliidiomarina</taxon>
    </lineage>
</organism>
<dbReference type="PANTHER" id="PTHR34584">
    <property type="entry name" value="NA(+)/H(+) ANTIPORTER SUBUNIT E1"/>
    <property type="match status" value="1"/>
</dbReference>
<comment type="subcellular location">
    <subcellularLocation>
        <location evidence="1">Cell membrane</location>
        <topology evidence="1">Multi-pass membrane protein</topology>
    </subcellularLocation>
</comment>
<keyword evidence="3" id="KW-1003">Cell membrane</keyword>